<evidence type="ECO:0000256" key="7">
    <source>
        <dbReference type="ARBA" id="ARBA00022642"/>
    </source>
</evidence>
<dbReference type="EC" id="2.4.2.19" evidence="5 12"/>
<comment type="caution">
    <text evidence="15">The sequence shown here is derived from an EMBL/GenBank/DDBJ whole genome shotgun (WGS) entry which is preliminary data.</text>
</comment>
<sequence length="304" mass="32776">MASSFANLLPVSGGWKQQITDYLTEDVPSFDYGAFVVGNKEETASLYMKQSGVICGVPFAEEVFKQCELSVEWHYKEGEFIGDDDISSKNGRIVVATVKGPASKILLSERTALNLLARSSGVATQSYITKKLANESGYTGIIAGTRKTTPGLRYVEKYSMLVGGVDAHRYDLSSMVMLKDNHITSTGSITKAVQSARTVCGFAVKVEVEVSTEADAKEAIEAGADVIMLDNFKGADLQKAAQSLKAQYKGSNKNFLLECSGGLTLQNLGSYLCNDVDIYSTSSIHQGTGLLTFLSRSIENHLAN</sequence>
<evidence type="ECO:0000256" key="9">
    <source>
        <dbReference type="ARBA" id="ARBA00022679"/>
    </source>
</evidence>
<dbReference type="GO" id="GO:0034213">
    <property type="term" value="P:quinolinate catabolic process"/>
    <property type="evidence" value="ECO:0007669"/>
    <property type="project" value="TreeGrafter"/>
</dbReference>
<evidence type="ECO:0000313" key="15">
    <source>
        <dbReference type="EMBL" id="KAF8002566.1"/>
    </source>
</evidence>
<dbReference type="InterPro" id="IPR013785">
    <property type="entry name" value="Aldolase_TIM"/>
</dbReference>
<evidence type="ECO:0000256" key="3">
    <source>
        <dbReference type="ARBA" id="ARBA00009400"/>
    </source>
</evidence>
<dbReference type="InterPro" id="IPR022412">
    <property type="entry name" value="Quinolinate_PRibosylTrfase_N"/>
</dbReference>
<gene>
    <name evidence="15" type="ORF">HF325_003531</name>
</gene>
<dbReference type="SUPFAM" id="SSF54675">
    <property type="entry name" value="Nicotinate/Quinolinate PRTase N-terminal domain-like"/>
    <property type="match status" value="1"/>
</dbReference>
<dbReference type="InterPro" id="IPR002638">
    <property type="entry name" value="Quinolinate_PRibosylTrfase_C"/>
</dbReference>
<comment type="similarity">
    <text evidence="3 12">Belongs to the NadC/ModD family.</text>
</comment>
<evidence type="ECO:0000259" key="14">
    <source>
        <dbReference type="Pfam" id="PF02749"/>
    </source>
</evidence>
<keyword evidence="9 12" id="KW-0808">Transferase</keyword>
<comment type="function">
    <text evidence="1 12">Involved in the catabolism of quinolinic acid (QA).</text>
</comment>
<comment type="pathway">
    <text evidence="2 12">Cofactor biosynthesis; NAD(+) biosynthesis; nicotinate D-ribonucleotide from quinolinate: step 1/1.</text>
</comment>
<protein>
    <recommendedName>
        <fullName evidence="6 12">Nicotinate-nucleotide pyrophosphorylase [carboxylating]</fullName>
        <ecNumber evidence="5 12">2.4.2.19</ecNumber>
    </recommendedName>
    <alternativeName>
        <fullName evidence="10 12">Quinolinate phosphoribosyltransferase [decarboxylating]</fullName>
    </alternativeName>
</protein>
<dbReference type="Gene3D" id="3.20.20.70">
    <property type="entry name" value="Aldolase class I"/>
    <property type="match status" value="1"/>
</dbReference>
<keyword evidence="16" id="KW-1185">Reference proteome</keyword>
<dbReference type="PIRSF" id="PIRSF006250">
    <property type="entry name" value="NadC_ModD"/>
    <property type="match status" value="1"/>
</dbReference>
<comment type="subunit">
    <text evidence="4 12">Hexamer formed by 3 homodimers.</text>
</comment>
<dbReference type="NCBIfam" id="TIGR00078">
    <property type="entry name" value="nadC"/>
    <property type="match status" value="1"/>
</dbReference>
<dbReference type="Proteomes" id="UP000649328">
    <property type="component" value="Unassembled WGS sequence"/>
</dbReference>
<evidence type="ECO:0000256" key="11">
    <source>
        <dbReference type="ARBA" id="ARBA00047445"/>
    </source>
</evidence>
<dbReference type="AlphaFoldDB" id="A0A8H7GTW1"/>
<comment type="catalytic activity">
    <reaction evidence="11 12">
        <text>nicotinate beta-D-ribonucleotide + CO2 + diphosphate = quinolinate + 5-phospho-alpha-D-ribose 1-diphosphate + 2 H(+)</text>
        <dbReference type="Rhea" id="RHEA:12733"/>
        <dbReference type="ChEBI" id="CHEBI:15378"/>
        <dbReference type="ChEBI" id="CHEBI:16526"/>
        <dbReference type="ChEBI" id="CHEBI:29959"/>
        <dbReference type="ChEBI" id="CHEBI:33019"/>
        <dbReference type="ChEBI" id="CHEBI:57502"/>
        <dbReference type="ChEBI" id="CHEBI:58017"/>
        <dbReference type="EC" id="2.4.2.19"/>
    </reaction>
</comment>
<feature type="domain" description="Quinolinate phosphoribosyl transferase C-terminal" evidence="13">
    <location>
        <begin position="122"/>
        <end position="289"/>
    </location>
</feature>
<evidence type="ECO:0000256" key="12">
    <source>
        <dbReference type="PIRNR" id="PIRNR006250"/>
    </source>
</evidence>
<dbReference type="Gene3D" id="3.90.1170.20">
    <property type="entry name" value="Quinolinate phosphoribosyl transferase, N-terminal domain"/>
    <property type="match status" value="1"/>
</dbReference>
<dbReference type="GO" id="GO:0004514">
    <property type="term" value="F:nicotinate-nucleotide diphosphorylase (carboxylating) activity"/>
    <property type="evidence" value="ECO:0007669"/>
    <property type="project" value="UniProtKB-EC"/>
</dbReference>
<evidence type="ECO:0000256" key="8">
    <source>
        <dbReference type="ARBA" id="ARBA00022676"/>
    </source>
</evidence>
<dbReference type="OrthoDB" id="10067394at2759"/>
<dbReference type="GO" id="GO:0005737">
    <property type="term" value="C:cytoplasm"/>
    <property type="evidence" value="ECO:0007669"/>
    <property type="project" value="TreeGrafter"/>
</dbReference>
<dbReference type="Pfam" id="PF02749">
    <property type="entry name" value="QRPTase_N"/>
    <property type="match status" value="1"/>
</dbReference>
<name>A0A8H7GTW1_9ASCO</name>
<dbReference type="EMBL" id="JACBPP010000004">
    <property type="protein sequence ID" value="KAF8002566.1"/>
    <property type="molecule type" value="Genomic_DNA"/>
</dbReference>
<dbReference type="InterPro" id="IPR037128">
    <property type="entry name" value="Quinolinate_PRibosylTase_N_sf"/>
</dbReference>
<dbReference type="FunFam" id="3.90.1170.20:FF:000003">
    <property type="entry name" value="Nicotinate-nucleotide pyrophosphorylase [carboxylating]"/>
    <property type="match status" value="1"/>
</dbReference>
<dbReference type="InterPro" id="IPR004393">
    <property type="entry name" value="NadC"/>
</dbReference>
<accession>A0A8H7GTW1</accession>
<dbReference type="PANTHER" id="PTHR32179:SF3">
    <property type="entry name" value="NICOTINATE-NUCLEOTIDE PYROPHOSPHORYLASE [CARBOXYLATING]"/>
    <property type="match status" value="1"/>
</dbReference>
<dbReference type="CDD" id="cd01572">
    <property type="entry name" value="QPRTase"/>
    <property type="match status" value="1"/>
</dbReference>
<dbReference type="SUPFAM" id="SSF51690">
    <property type="entry name" value="Nicotinate/Quinolinate PRTase C-terminal domain-like"/>
    <property type="match status" value="1"/>
</dbReference>
<evidence type="ECO:0000313" key="16">
    <source>
        <dbReference type="Proteomes" id="UP000649328"/>
    </source>
</evidence>
<evidence type="ECO:0000256" key="10">
    <source>
        <dbReference type="ARBA" id="ARBA00033102"/>
    </source>
</evidence>
<feature type="domain" description="Quinolinate phosphoribosyl transferase N-terminal" evidence="14">
    <location>
        <begin position="37"/>
        <end position="120"/>
    </location>
</feature>
<organism evidence="15 16">
    <name type="scientific">Metschnikowia pulcherrima</name>
    <dbReference type="NCBI Taxonomy" id="27326"/>
    <lineage>
        <taxon>Eukaryota</taxon>
        <taxon>Fungi</taxon>
        <taxon>Dikarya</taxon>
        <taxon>Ascomycota</taxon>
        <taxon>Saccharomycotina</taxon>
        <taxon>Pichiomycetes</taxon>
        <taxon>Metschnikowiaceae</taxon>
        <taxon>Metschnikowia</taxon>
    </lineage>
</organism>
<reference evidence="15" key="1">
    <citation type="submission" date="2020-10" db="EMBL/GenBank/DDBJ databases">
        <title>The Whole-Genome Sequence of Metschnikowia persimmonesis, a Novel Endophytic Yeast Species Isolated from Medicinal Plant Diospyros kaki Thumb.</title>
        <authorList>
            <person name="Rahmat E."/>
            <person name="Kang Y."/>
        </authorList>
    </citation>
    <scope>NUCLEOTIDE SEQUENCE</scope>
    <source>
        <strain evidence="15">KIOM G15050</strain>
    </source>
</reference>
<evidence type="ECO:0000256" key="1">
    <source>
        <dbReference type="ARBA" id="ARBA00003237"/>
    </source>
</evidence>
<dbReference type="Pfam" id="PF01729">
    <property type="entry name" value="QRPTase_C"/>
    <property type="match status" value="1"/>
</dbReference>
<dbReference type="PANTHER" id="PTHR32179">
    <property type="entry name" value="NICOTINATE-NUCLEOTIDE PYROPHOSPHORYLASE [CARBOXYLATING]"/>
    <property type="match status" value="1"/>
</dbReference>
<dbReference type="UniPathway" id="UPA00253">
    <property type="reaction ID" value="UER00331"/>
</dbReference>
<keyword evidence="7 12" id="KW-0662">Pyridine nucleotide biosynthesis</keyword>
<evidence type="ECO:0000256" key="6">
    <source>
        <dbReference type="ARBA" id="ARBA00020990"/>
    </source>
</evidence>
<proteinExistence type="inferred from homology"/>
<dbReference type="InterPro" id="IPR036068">
    <property type="entry name" value="Nicotinate_pribotase-like_C"/>
</dbReference>
<dbReference type="InterPro" id="IPR027277">
    <property type="entry name" value="NadC/ModD"/>
</dbReference>
<evidence type="ECO:0000256" key="4">
    <source>
        <dbReference type="ARBA" id="ARBA00011218"/>
    </source>
</evidence>
<evidence type="ECO:0000256" key="2">
    <source>
        <dbReference type="ARBA" id="ARBA00004893"/>
    </source>
</evidence>
<dbReference type="GO" id="GO:0009435">
    <property type="term" value="P:NAD+ biosynthetic process"/>
    <property type="evidence" value="ECO:0007669"/>
    <property type="project" value="UniProtKB-UniPathway"/>
</dbReference>
<evidence type="ECO:0000259" key="13">
    <source>
        <dbReference type="Pfam" id="PF01729"/>
    </source>
</evidence>
<evidence type="ECO:0000256" key="5">
    <source>
        <dbReference type="ARBA" id="ARBA00011944"/>
    </source>
</evidence>
<dbReference type="FunFam" id="3.20.20.70:FF:000090">
    <property type="entry name" value="Nicotinate-nucleotide pyrophosphorylase [carboxylating]"/>
    <property type="match status" value="1"/>
</dbReference>
<keyword evidence="8 12" id="KW-0328">Glycosyltransferase</keyword>